<dbReference type="EMBL" id="JACHMK010000001">
    <property type="protein sequence ID" value="MBB6333761.1"/>
    <property type="molecule type" value="Genomic_DNA"/>
</dbReference>
<comment type="similarity">
    <text evidence="1 8">Belongs to the SOS response-associated peptidase family.</text>
</comment>
<dbReference type="RefSeq" id="WP_184451438.1">
    <property type="nucleotide sequence ID" value="NZ_JACHMK010000001.1"/>
</dbReference>
<reference evidence="10" key="1">
    <citation type="submission" date="2020-08" db="EMBL/GenBank/DDBJ databases">
        <title>Sequencing the genomes of 1000 actinobacteria strains.</title>
        <authorList>
            <person name="Klenk H.-P."/>
        </authorList>
    </citation>
    <scope>NUCLEOTIDE SEQUENCE</scope>
    <source>
        <strain evidence="10">DSM 10695</strain>
    </source>
</reference>
<keyword evidence="11" id="KW-1185">Reference proteome</keyword>
<keyword evidence="4 8" id="KW-0378">Hydrolase</keyword>
<dbReference type="EC" id="3.4.-.-" evidence="8"/>
<dbReference type="GO" id="GO:0008233">
    <property type="term" value="F:peptidase activity"/>
    <property type="evidence" value="ECO:0007669"/>
    <property type="project" value="UniProtKB-KW"/>
</dbReference>
<keyword evidence="2 8" id="KW-0645">Protease</keyword>
<evidence type="ECO:0000256" key="6">
    <source>
        <dbReference type="ARBA" id="ARBA00023125"/>
    </source>
</evidence>
<dbReference type="SUPFAM" id="SSF143081">
    <property type="entry name" value="BB1717-like"/>
    <property type="match status" value="1"/>
</dbReference>
<dbReference type="InterPro" id="IPR036590">
    <property type="entry name" value="SRAP-like"/>
</dbReference>
<sequence length="275" mass="29927">MCGRFSIFVEDDELVSFFGIDFFDADLLEGEGAGPRYNLAPGQSARVVYERLLADPPAASPSKSSPSSVEGIRPAAPPSSPDPAEREGAAIRKLRPLRWGLVPSWAKDPSRPMINARAETVTEKPSFRAAALRRRCLVPANGYFEWQAGAAGKKQPWFLSAGEDDPLMAFAGVYEAWRDPAPPADPDRGDDAWLLTFAILTRPAPDALGAIHDRSPLVVPRDMFADWLDPALSDRAEVRGLIEAIPVPDLAPRRVSPRVGNVRNDDPALIEGVRP</sequence>
<dbReference type="GO" id="GO:0106300">
    <property type="term" value="P:protein-DNA covalent cross-linking repair"/>
    <property type="evidence" value="ECO:0007669"/>
    <property type="project" value="InterPro"/>
</dbReference>
<evidence type="ECO:0000256" key="3">
    <source>
        <dbReference type="ARBA" id="ARBA00022763"/>
    </source>
</evidence>
<dbReference type="Gene3D" id="3.90.1680.10">
    <property type="entry name" value="SOS response associated peptidase-like"/>
    <property type="match status" value="1"/>
</dbReference>
<accession>A0A923E0N9</accession>
<dbReference type="AlphaFoldDB" id="A0A923E0N9"/>
<protein>
    <recommendedName>
        <fullName evidence="8">Abasic site processing protein</fullName>
        <ecNumber evidence="8">3.4.-.-</ecNumber>
    </recommendedName>
</protein>
<keyword evidence="3" id="KW-0227">DNA damage</keyword>
<comment type="caution">
    <text evidence="10">The sequence shown here is derived from an EMBL/GenBank/DDBJ whole genome shotgun (WGS) entry which is preliminary data.</text>
</comment>
<evidence type="ECO:0000256" key="4">
    <source>
        <dbReference type="ARBA" id="ARBA00022801"/>
    </source>
</evidence>
<dbReference type="PANTHER" id="PTHR13604:SF0">
    <property type="entry name" value="ABASIC SITE PROCESSING PROTEIN HMCES"/>
    <property type="match status" value="1"/>
</dbReference>
<keyword evidence="5" id="KW-0190">Covalent protein-DNA linkage</keyword>
<evidence type="ECO:0000313" key="11">
    <source>
        <dbReference type="Proteomes" id="UP000617426"/>
    </source>
</evidence>
<dbReference type="Proteomes" id="UP000617426">
    <property type="component" value="Unassembled WGS sequence"/>
</dbReference>
<dbReference type="Pfam" id="PF02586">
    <property type="entry name" value="SRAP"/>
    <property type="match status" value="1"/>
</dbReference>
<evidence type="ECO:0000256" key="1">
    <source>
        <dbReference type="ARBA" id="ARBA00008136"/>
    </source>
</evidence>
<evidence type="ECO:0000256" key="7">
    <source>
        <dbReference type="ARBA" id="ARBA00023239"/>
    </source>
</evidence>
<evidence type="ECO:0000256" key="5">
    <source>
        <dbReference type="ARBA" id="ARBA00023124"/>
    </source>
</evidence>
<organism evidence="10 11">
    <name type="scientific">Schaalia hyovaginalis</name>
    <dbReference type="NCBI Taxonomy" id="29316"/>
    <lineage>
        <taxon>Bacteria</taxon>
        <taxon>Bacillati</taxon>
        <taxon>Actinomycetota</taxon>
        <taxon>Actinomycetes</taxon>
        <taxon>Actinomycetales</taxon>
        <taxon>Actinomycetaceae</taxon>
        <taxon>Schaalia</taxon>
    </lineage>
</organism>
<evidence type="ECO:0000313" key="10">
    <source>
        <dbReference type="EMBL" id="MBB6333761.1"/>
    </source>
</evidence>
<evidence type="ECO:0000256" key="2">
    <source>
        <dbReference type="ARBA" id="ARBA00022670"/>
    </source>
</evidence>
<dbReference type="InterPro" id="IPR003738">
    <property type="entry name" value="SRAP"/>
</dbReference>
<evidence type="ECO:0000256" key="8">
    <source>
        <dbReference type="RuleBase" id="RU364100"/>
    </source>
</evidence>
<evidence type="ECO:0000256" key="9">
    <source>
        <dbReference type="SAM" id="MobiDB-lite"/>
    </source>
</evidence>
<keyword evidence="6" id="KW-0238">DNA-binding</keyword>
<dbReference type="GO" id="GO:0016829">
    <property type="term" value="F:lyase activity"/>
    <property type="evidence" value="ECO:0007669"/>
    <property type="project" value="UniProtKB-KW"/>
</dbReference>
<feature type="compositionally biased region" description="Low complexity" evidence="9">
    <location>
        <begin position="56"/>
        <end position="68"/>
    </location>
</feature>
<feature type="region of interest" description="Disordered" evidence="9">
    <location>
        <begin position="56"/>
        <end position="87"/>
    </location>
</feature>
<gene>
    <name evidence="10" type="ORF">HD592_000326</name>
</gene>
<proteinExistence type="inferred from homology"/>
<name>A0A923E0N9_9ACTO</name>
<dbReference type="GO" id="GO:0006508">
    <property type="term" value="P:proteolysis"/>
    <property type="evidence" value="ECO:0007669"/>
    <property type="project" value="UniProtKB-KW"/>
</dbReference>
<keyword evidence="7" id="KW-0456">Lyase</keyword>
<dbReference type="GO" id="GO:0003697">
    <property type="term" value="F:single-stranded DNA binding"/>
    <property type="evidence" value="ECO:0007669"/>
    <property type="project" value="InterPro"/>
</dbReference>
<dbReference type="PANTHER" id="PTHR13604">
    <property type="entry name" value="DC12-RELATED"/>
    <property type="match status" value="1"/>
</dbReference>